<feature type="transmembrane region" description="Helical" evidence="6">
    <location>
        <begin position="119"/>
        <end position="145"/>
    </location>
</feature>
<name>A0A6L7G9P8_9RHOB</name>
<dbReference type="PANTHER" id="PTHR30250:SF11">
    <property type="entry name" value="O-ANTIGEN TRANSPORTER-RELATED"/>
    <property type="match status" value="1"/>
</dbReference>
<feature type="transmembrane region" description="Helical" evidence="6">
    <location>
        <begin position="43"/>
        <end position="62"/>
    </location>
</feature>
<comment type="caution">
    <text evidence="7">The sequence shown here is derived from an EMBL/GenBank/DDBJ whole genome shotgun (WGS) entry which is preliminary data.</text>
</comment>
<accession>A0A6L7G9P8</accession>
<feature type="transmembrane region" description="Helical" evidence="6">
    <location>
        <begin position="12"/>
        <end position="37"/>
    </location>
</feature>
<dbReference type="PANTHER" id="PTHR30250">
    <property type="entry name" value="PST FAMILY PREDICTED COLANIC ACID TRANSPORTER"/>
    <property type="match status" value="1"/>
</dbReference>
<evidence type="ECO:0000256" key="4">
    <source>
        <dbReference type="ARBA" id="ARBA00022989"/>
    </source>
</evidence>
<comment type="subcellular location">
    <subcellularLocation>
        <location evidence="1">Cell membrane</location>
        <topology evidence="1">Multi-pass membrane protein</topology>
    </subcellularLocation>
</comment>
<feature type="transmembrane region" description="Helical" evidence="6">
    <location>
        <begin position="257"/>
        <end position="279"/>
    </location>
</feature>
<feature type="transmembrane region" description="Helical" evidence="6">
    <location>
        <begin position="394"/>
        <end position="415"/>
    </location>
</feature>
<gene>
    <name evidence="7" type="ORF">GR170_23350</name>
</gene>
<feature type="transmembrane region" description="Helical" evidence="6">
    <location>
        <begin position="340"/>
        <end position="362"/>
    </location>
</feature>
<keyword evidence="2" id="KW-1003">Cell membrane</keyword>
<feature type="transmembrane region" description="Helical" evidence="6">
    <location>
        <begin position="157"/>
        <end position="175"/>
    </location>
</feature>
<dbReference type="AlphaFoldDB" id="A0A6L7G9P8"/>
<proteinExistence type="predicted"/>
<dbReference type="EMBL" id="WUMU01000035">
    <property type="protein sequence ID" value="MXN20775.1"/>
    <property type="molecule type" value="Genomic_DNA"/>
</dbReference>
<evidence type="ECO:0000256" key="5">
    <source>
        <dbReference type="ARBA" id="ARBA00023136"/>
    </source>
</evidence>
<dbReference type="InterPro" id="IPR050833">
    <property type="entry name" value="Poly_Biosynth_Transport"/>
</dbReference>
<feature type="transmembrane region" description="Helical" evidence="6">
    <location>
        <begin position="225"/>
        <end position="251"/>
    </location>
</feature>
<dbReference type="GO" id="GO:0005886">
    <property type="term" value="C:plasma membrane"/>
    <property type="evidence" value="ECO:0007669"/>
    <property type="project" value="UniProtKB-SubCell"/>
</dbReference>
<evidence type="ECO:0000256" key="2">
    <source>
        <dbReference type="ARBA" id="ARBA00022475"/>
    </source>
</evidence>
<keyword evidence="3 6" id="KW-0812">Transmembrane</keyword>
<evidence type="ECO:0000256" key="6">
    <source>
        <dbReference type="SAM" id="Phobius"/>
    </source>
</evidence>
<feature type="transmembrane region" description="Helical" evidence="6">
    <location>
        <begin position="300"/>
        <end position="320"/>
    </location>
</feature>
<sequence length="435" mass="46788">MASPLMRRLLRGGIMALIIKVGAAGFQFLMFLMLARAMGKAEYGLFGFGFSLATLLAVGGSFGQRMLSLRFLGIYASEDKPLLAAGVIRNGFRIVVGGTAVVSLLCALVLPVFKPGLDIGFLLLTGVFAIILALAEYFSFVLRSYGGMTLSLAPRDVIWRALVTLAALPFAFGLLPQMNAAWGMVMITVLLFICIFGQTLMHAATRPHALLRAPAQYEHKRWLQAAWGLWGTSFVQIAAPNLTIVILGLLLSPEETGPVFAALRIAALLNLFLLAANMVASPLISRFYHEKKFADLQRTCTAIAVLSSVTAGLIFVLLMFEGRFFLNLFGPGFAMAHPELVIVAAAYVVNTLTGPTSALLELSGHERAAFRMITITNVIAMAAMPFATWSFGSVGAACCLAFSIIGWNVQAVVYARRNVGVDPSVFGLFYKGRGA</sequence>
<organism evidence="7 8">
    <name type="scientific">Pseudooceanicola albus</name>
    <dbReference type="NCBI Taxonomy" id="2692189"/>
    <lineage>
        <taxon>Bacteria</taxon>
        <taxon>Pseudomonadati</taxon>
        <taxon>Pseudomonadota</taxon>
        <taxon>Alphaproteobacteria</taxon>
        <taxon>Rhodobacterales</taxon>
        <taxon>Paracoccaceae</taxon>
        <taxon>Pseudooceanicola</taxon>
    </lineage>
</organism>
<dbReference type="RefSeq" id="WP_160896897.1">
    <property type="nucleotide sequence ID" value="NZ_WUMU01000035.1"/>
</dbReference>
<evidence type="ECO:0000313" key="7">
    <source>
        <dbReference type="EMBL" id="MXN20775.1"/>
    </source>
</evidence>
<keyword evidence="4 6" id="KW-1133">Transmembrane helix</keyword>
<dbReference type="Proteomes" id="UP000477911">
    <property type="component" value="Unassembled WGS sequence"/>
</dbReference>
<evidence type="ECO:0000256" key="1">
    <source>
        <dbReference type="ARBA" id="ARBA00004651"/>
    </source>
</evidence>
<keyword evidence="8" id="KW-1185">Reference proteome</keyword>
<evidence type="ECO:0000256" key="3">
    <source>
        <dbReference type="ARBA" id="ARBA00022692"/>
    </source>
</evidence>
<keyword evidence="5 6" id="KW-0472">Membrane</keyword>
<reference evidence="7 8" key="1">
    <citation type="submission" date="2019-12" db="EMBL/GenBank/DDBJ databases">
        <authorList>
            <person name="Li M."/>
        </authorList>
    </citation>
    <scope>NUCLEOTIDE SEQUENCE [LARGE SCALE GENOMIC DNA]</scope>
    <source>
        <strain evidence="7 8">GBMRC 2024</strain>
    </source>
</reference>
<feature type="transmembrane region" description="Helical" evidence="6">
    <location>
        <begin position="92"/>
        <end position="113"/>
    </location>
</feature>
<evidence type="ECO:0000313" key="8">
    <source>
        <dbReference type="Proteomes" id="UP000477911"/>
    </source>
</evidence>
<protein>
    <submittedName>
        <fullName evidence="7">Lipopolysaccharide biosynthesis protein</fullName>
    </submittedName>
</protein>
<feature type="transmembrane region" description="Helical" evidence="6">
    <location>
        <begin position="181"/>
        <end position="204"/>
    </location>
</feature>